<feature type="signal peptide" evidence="1">
    <location>
        <begin position="1"/>
        <end position="21"/>
    </location>
</feature>
<evidence type="ECO:0000259" key="2">
    <source>
        <dbReference type="PROSITE" id="PS51910"/>
    </source>
</evidence>
<dbReference type="Gene3D" id="3.20.20.80">
    <property type="entry name" value="Glycosidases"/>
    <property type="match status" value="1"/>
</dbReference>
<dbReference type="SUPFAM" id="SSF51445">
    <property type="entry name" value="(Trans)glycosidases"/>
    <property type="match status" value="1"/>
</dbReference>
<comment type="caution">
    <text evidence="3">The sequence shown here is derived from an EMBL/GenBank/DDBJ whole genome shotgun (WGS) entry which is preliminary data.</text>
</comment>
<gene>
    <name evidence="3" type="ORF">Sste5346_007850</name>
</gene>
<evidence type="ECO:0000313" key="4">
    <source>
        <dbReference type="Proteomes" id="UP001583186"/>
    </source>
</evidence>
<dbReference type="PANTHER" id="PTHR45708">
    <property type="entry name" value="ENDOCHITINASE"/>
    <property type="match status" value="1"/>
</dbReference>
<keyword evidence="4" id="KW-1185">Reference proteome</keyword>
<protein>
    <recommendedName>
        <fullName evidence="2">GH18 domain-containing protein</fullName>
    </recommendedName>
</protein>
<feature type="domain" description="GH18" evidence="2">
    <location>
        <begin position="69"/>
        <end position="364"/>
    </location>
</feature>
<dbReference type="PANTHER" id="PTHR45708:SF60">
    <property type="entry name" value="III CHITINASE, PUTATIVE (AFU_ORTHOLOGUE AFUA_5G03850)-RELATED"/>
    <property type="match status" value="1"/>
</dbReference>
<dbReference type="PROSITE" id="PS51910">
    <property type="entry name" value="GH18_2"/>
    <property type="match status" value="1"/>
</dbReference>
<reference evidence="3 4" key="1">
    <citation type="journal article" date="2024" name="IMA Fungus">
        <title>IMA Genome - F19 : A genome assembly and annotation guide to empower mycologists, including annotated draft genome sequences of Ceratocystis pirilliformis, Diaporthe australafricana, Fusarium ophioides, Paecilomyces lecythidis, and Sporothrix stenoceras.</title>
        <authorList>
            <person name="Aylward J."/>
            <person name="Wilson A.M."/>
            <person name="Visagie C.M."/>
            <person name="Spraker J."/>
            <person name="Barnes I."/>
            <person name="Buitendag C."/>
            <person name="Ceriani C."/>
            <person name="Del Mar Angel L."/>
            <person name="du Plessis D."/>
            <person name="Fuchs T."/>
            <person name="Gasser K."/>
            <person name="Kramer D."/>
            <person name="Li W."/>
            <person name="Munsamy K."/>
            <person name="Piso A."/>
            <person name="Price J.L."/>
            <person name="Sonnekus B."/>
            <person name="Thomas C."/>
            <person name="van der Nest A."/>
            <person name="van Dijk A."/>
            <person name="van Heerden A."/>
            <person name="van Vuuren N."/>
            <person name="Yilmaz N."/>
            <person name="Duong T.A."/>
            <person name="van der Merwe N.A."/>
            <person name="Wingfield M.J."/>
            <person name="Wingfield B.D."/>
        </authorList>
    </citation>
    <scope>NUCLEOTIDE SEQUENCE [LARGE SCALE GENOMIC DNA]</scope>
    <source>
        <strain evidence="3 4">CMW 5346</strain>
    </source>
</reference>
<evidence type="ECO:0000256" key="1">
    <source>
        <dbReference type="SAM" id="SignalP"/>
    </source>
</evidence>
<dbReference type="InterPro" id="IPR017853">
    <property type="entry name" value="GH"/>
</dbReference>
<name>A0ABR3YSW3_9PEZI</name>
<dbReference type="InterPro" id="IPR001223">
    <property type="entry name" value="Glyco_hydro18_cat"/>
</dbReference>
<dbReference type="Proteomes" id="UP001583186">
    <property type="component" value="Unassembled WGS sequence"/>
</dbReference>
<organism evidence="3 4">
    <name type="scientific">Sporothrix stenoceras</name>
    <dbReference type="NCBI Taxonomy" id="5173"/>
    <lineage>
        <taxon>Eukaryota</taxon>
        <taxon>Fungi</taxon>
        <taxon>Dikarya</taxon>
        <taxon>Ascomycota</taxon>
        <taxon>Pezizomycotina</taxon>
        <taxon>Sordariomycetes</taxon>
        <taxon>Sordariomycetidae</taxon>
        <taxon>Ophiostomatales</taxon>
        <taxon>Ophiostomataceae</taxon>
        <taxon>Sporothrix</taxon>
    </lineage>
</organism>
<evidence type="ECO:0000313" key="3">
    <source>
        <dbReference type="EMBL" id="KAL1891027.1"/>
    </source>
</evidence>
<feature type="chain" id="PRO_5046185397" description="GH18 domain-containing protein" evidence="1">
    <location>
        <begin position="22"/>
        <end position="413"/>
    </location>
</feature>
<dbReference type="InterPro" id="IPR050542">
    <property type="entry name" value="Glycosyl_Hydrlase18_Chitinase"/>
</dbReference>
<proteinExistence type="predicted"/>
<keyword evidence="1" id="KW-0732">Signal</keyword>
<accession>A0ABR3YSW3</accession>
<sequence length="413" mass="43897">MASFAHLIAAFLLLLVHGSIASPVTVNANTNANAVQAVDAPIEAFAAPNGPVRRDDDAKTPIYYLYTLPRLVVYFQTTHNQQTGQPISMLPLVTKQGIALTHLIVCSFHIGVPGSSSPDLHLNDYPPSDPRFDTLWSEVAVLQAAGVRVMGMVGGAAGGSFSSNTLDSTNTATFEIAYKQLHDAIVKYGLQGMDLDVEQSMSQAGITRLVERLNKDFGPQFEVTLAPVASALTSGGPNLSGFSYPALASTISASASGRIAFYNAQFYNGFGDMSSPNDYENIVKVGSQFTPDLVLIGQITSPAEGGNYVAPGTLKKTVTALQDYYGSAHPLGGIMGWEYFDSEPGGQSQPWQWAQDMTKILRPNQTPAILISKSDAQRLTAVYSASTIKVAGGGYEPNAAVEPGVDYMAMVNV</sequence>
<dbReference type="EMBL" id="JAWCUI010000056">
    <property type="protein sequence ID" value="KAL1891027.1"/>
    <property type="molecule type" value="Genomic_DNA"/>
</dbReference>